<evidence type="ECO:0000259" key="7">
    <source>
        <dbReference type="Pfam" id="PF00892"/>
    </source>
</evidence>
<feature type="domain" description="EamA" evidence="7">
    <location>
        <begin position="12"/>
        <end position="141"/>
    </location>
</feature>
<dbReference type="RefSeq" id="WP_377726336.1">
    <property type="nucleotide sequence ID" value="NZ_JBHSEW010000009.1"/>
</dbReference>
<name>A0ABV9GZR2_9BURK</name>
<dbReference type="PANTHER" id="PTHR32322">
    <property type="entry name" value="INNER MEMBRANE TRANSPORTER"/>
    <property type="match status" value="1"/>
</dbReference>
<comment type="subcellular location">
    <subcellularLocation>
        <location evidence="1">Cell membrane</location>
        <topology evidence="1">Multi-pass membrane protein</topology>
    </subcellularLocation>
</comment>
<evidence type="ECO:0000256" key="3">
    <source>
        <dbReference type="ARBA" id="ARBA00022692"/>
    </source>
</evidence>
<protein>
    <submittedName>
        <fullName evidence="8">DMT family transporter</fullName>
    </submittedName>
</protein>
<dbReference type="Proteomes" id="UP001595967">
    <property type="component" value="Unassembled WGS sequence"/>
</dbReference>
<evidence type="ECO:0000313" key="8">
    <source>
        <dbReference type="EMBL" id="MFC4622755.1"/>
    </source>
</evidence>
<dbReference type="SUPFAM" id="SSF103481">
    <property type="entry name" value="Multidrug resistance efflux transporter EmrE"/>
    <property type="match status" value="2"/>
</dbReference>
<dbReference type="InterPro" id="IPR000620">
    <property type="entry name" value="EamA_dom"/>
</dbReference>
<feature type="transmembrane region" description="Helical" evidence="6">
    <location>
        <begin position="254"/>
        <end position="274"/>
    </location>
</feature>
<dbReference type="Pfam" id="PF00892">
    <property type="entry name" value="EamA"/>
    <property type="match status" value="2"/>
</dbReference>
<keyword evidence="5 6" id="KW-0472">Membrane</keyword>
<keyword evidence="9" id="KW-1185">Reference proteome</keyword>
<proteinExistence type="predicted"/>
<dbReference type="Gene3D" id="1.10.3730.20">
    <property type="match status" value="1"/>
</dbReference>
<feature type="transmembrane region" description="Helical" evidence="6">
    <location>
        <begin position="97"/>
        <end position="118"/>
    </location>
</feature>
<feature type="transmembrane region" description="Helical" evidence="6">
    <location>
        <begin position="280"/>
        <end position="297"/>
    </location>
</feature>
<gene>
    <name evidence="8" type="ORF">ACFO3A_11085</name>
</gene>
<dbReference type="InterPro" id="IPR037185">
    <property type="entry name" value="EmrE-like"/>
</dbReference>
<dbReference type="PANTHER" id="PTHR32322:SF18">
    <property type="entry name" value="S-ADENOSYLMETHIONINE_S-ADENOSYLHOMOCYSTEINE TRANSPORTER"/>
    <property type="match status" value="1"/>
</dbReference>
<feature type="transmembrane region" description="Helical" evidence="6">
    <location>
        <begin position="127"/>
        <end position="144"/>
    </location>
</feature>
<feature type="transmembrane region" description="Helical" evidence="6">
    <location>
        <begin position="159"/>
        <end position="176"/>
    </location>
</feature>
<reference evidence="9" key="1">
    <citation type="journal article" date="2019" name="Int. J. Syst. Evol. Microbiol.">
        <title>The Global Catalogue of Microorganisms (GCM) 10K type strain sequencing project: providing services to taxonomists for standard genome sequencing and annotation.</title>
        <authorList>
            <consortium name="The Broad Institute Genomics Platform"/>
            <consortium name="The Broad Institute Genome Sequencing Center for Infectious Disease"/>
            <person name="Wu L."/>
            <person name="Ma J."/>
        </authorList>
    </citation>
    <scope>NUCLEOTIDE SEQUENCE [LARGE SCALE GENOMIC DNA]</scope>
    <source>
        <strain evidence="9">JCM 11650</strain>
    </source>
</reference>
<comment type="caution">
    <text evidence="8">The sequence shown here is derived from an EMBL/GenBank/DDBJ whole genome shotgun (WGS) entry which is preliminary data.</text>
</comment>
<feature type="transmembrane region" description="Helical" evidence="6">
    <location>
        <begin position="188"/>
        <end position="209"/>
    </location>
</feature>
<keyword evidence="4 6" id="KW-1133">Transmembrane helix</keyword>
<feature type="domain" description="EamA" evidence="7">
    <location>
        <begin position="156"/>
        <end position="297"/>
    </location>
</feature>
<keyword evidence="2" id="KW-1003">Cell membrane</keyword>
<feature type="transmembrane region" description="Helical" evidence="6">
    <location>
        <begin position="40"/>
        <end position="59"/>
    </location>
</feature>
<accession>A0ABV9GZR2</accession>
<evidence type="ECO:0000256" key="6">
    <source>
        <dbReference type="SAM" id="Phobius"/>
    </source>
</evidence>
<organism evidence="8 9">
    <name type="scientific">Comamonas nitrativorans</name>
    <dbReference type="NCBI Taxonomy" id="108437"/>
    <lineage>
        <taxon>Bacteria</taxon>
        <taxon>Pseudomonadati</taxon>
        <taxon>Pseudomonadota</taxon>
        <taxon>Betaproteobacteria</taxon>
        <taxon>Burkholderiales</taxon>
        <taxon>Comamonadaceae</taxon>
        <taxon>Comamonas</taxon>
    </lineage>
</organism>
<evidence type="ECO:0000256" key="2">
    <source>
        <dbReference type="ARBA" id="ARBA00022475"/>
    </source>
</evidence>
<sequence>MTAPLNLGTAALLTAAPLLWAGNAIVGRLVHDLISPFALNFVRWTLAVLLLLPIAWRVLAKGSPLWQHWRAYAVLGFLGIACYNSLLYLSLKTSSPLNVTLVSASMPIWMMGLGRLFWGTSISGRQIVGALLSIAGVVLVLTRGDIDVLRHLRLVPGDLFMLLATLLWSLYTWLLTKAPGPQEFKSDWAAFLLAQLVFGVLWSGLLTGAEIGLGGFHLTPGWPLAAALLFIAIGPAILAYRCWGAGVRRSNPTVAGFFANLIPLFTAILSVLVLGQAPQLYHAGAFVLIVGGIWVASRR</sequence>
<evidence type="ECO:0000256" key="4">
    <source>
        <dbReference type="ARBA" id="ARBA00022989"/>
    </source>
</evidence>
<dbReference type="EMBL" id="JBHSEW010000009">
    <property type="protein sequence ID" value="MFC4622755.1"/>
    <property type="molecule type" value="Genomic_DNA"/>
</dbReference>
<keyword evidence="3 6" id="KW-0812">Transmembrane</keyword>
<dbReference type="InterPro" id="IPR050638">
    <property type="entry name" value="AA-Vitamin_Transporters"/>
</dbReference>
<evidence type="ECO:0000256" key="5">
    <source>
        <dbReference type="ARBA" id="ARBA00023136"/>
    </source>
</evidence>
<feature type="transmembrane region" description="Helical" evidence="6">
    <location>
        <begin position="221"/>
        <end position="242"/>
    </location>
</feature>
<feature type="transmembrane region" description="Helical" evidence="6">
    <location>
        <begin position="71"/>
        <end position="91"/>
    </location>
</feature>
<evidence type="ECO:0000313" key="9">
    <source>
        <dbReference type="Proteomes" id="UP001595967"/>
    </source>
</evidence>
<evidence type="ECO:0000256" key="1">
    <source>
        <dbReference type="ARBA" id="ARBA00004651"/>
    </source>
</evidence>